<dbReference type="RefSeq" id="WP_006592865.1">
    <property type="nucleotide sequence ID" value="NZ_BAHD01000035.1"/>
</dbReference>
<dbReference type="Proteomes" id="UP000008366">
    <property type="component" value="Unassembled WGS sequence"/>
</dbReference>
<feature type="transmembrane region" description="Helical" evidence="6">
    <location>
        <begin position="317"/>
        <end position="337"/>
    </location>
</feature>
<dbReference type="PANTHER" id="PTHR23513:SF6">
    <property type="entry name" value="MAJOR FACILITATOR SUPERFAMILY ASSOCIATED DOMAIN-CONTAINING PROTEIN"/>
    <property type="match status" value="1"/>
</dbReference>
<protein>
    <recommendedName>
        <fullName evidence="9">Major facilitator superfamily transporter</fullName>
    </recommendedName>
</protein>
<dbReference type="eggNOG" id="COG0477">
    <property type="taxonomic scope" value="Bacteria"/>
</dbReference>
<dbReference type="Gene3D" id="1.20.1250.20">
    <property type="entry name" value="MFS general substrate transporter like domains"/>
    <property type="match status" value="1"/>
</dbReference>
<accession>K6VJE5</accession>
<dbReference type="GO" id="GO:0005886">
    <property type="term" value="C:plasma membrane"/>
    <property type="evidence" value="ECO:0007669"/>
    <property type="project" value="UniProtKB-SubCell"/>
</dbReference>
<evidence type="ECO:0000313" key="8">
    <source>
        <dbReference type="Proteomes" id="UP000008366"/>
    </source>
</evidence>
<evidence type="ECO:0000256" key="6">
    <source>
        <dbReference type="SAM" id="Phobius"/>
    </source>
</evidence>
<keyword evidence="3 6" id="KW-0812">Transmembrane</keyword>
<evidence type="ECO:0000256" key="1">
    <source>
        <dbReference type="ARBA" id="ARBA00004651"/>
    </source>
</evidence>
<feature type="transmembrane region" description="Helical" evidence="6">
    <location>
        <begin position="168"/>
        <end position="192"/>
    </location>
</feature>
<comment type="subcellular location">
    <subcellularLocation>
        <location evidence="1">Cell membrane</location>
        <topology evidence="1">Multi-pass membrane protein</topology>
    </subcellularLocation>
</comment>
<dbReference type="GO" id="GO:0022857">
    <property type="term" value="F:transmembrane transporter activity"/>
    <property type="evidence" value="ECO:0007669"/>
    <property type="project" value="InterPro"/>
</dbReference>
<reference evidence="7 8" key="1">
    <citation type="submission" date="2012-08" db="EMBL/GenBank/DDBJ databases">
        <title>Whole genome shotgun sequence of Kineosphaera limosa NBRC 100340.</title>
        <authorList>
            <person name="Yoshida I."/>
            <person name="Isaki S."/>
            <person name="Hosoyama A."/>
            <person name="Tsuchikane K."/>
            <person name="Katsumata H."/>
            <person name="Ando Y."/>
            <person name="Ohji S."/>
            <person name="Hamada M."/>
            <person name="Tamura T."/>
            <person name="Yamazoe A."/>
            <person name="Yamazaki S."/>
            <person name="Fujita N."/>
        </authorList>
    </citation>
    <scope>NUCLEOTIDE SEQUENCE [LARGE SCALE GENOMIC DNA]</scope>
    <source>
        <strain evidence="7 8">NBRC 100340</strain>
    </source>
</reference>
<feature type="transmembrane region" description="Helical" evidence="6">
    <location>
        <begin position="96"/>
        <end position="126"/>
    </location>
</feature>
<keyword evidence="5 6" id="KW-0472">Membrane</keyword>
<evidence type="ECO:0000256" key="4">
    <source>
        <dbReference type="ARBA" id="ARBA00022989"/>
    </source>
</evidence>
<feature type="transmembrane region" description="Helical" evidence="6">
    <location>
        <begin position="262"/>
        <end position="281"/>
    </location>
</feature>
<evidence type="ECO:0000313" key="7">
    <source>
        <dbReference type="EMBL" id="GAB96333.1"/>
    </source>
</evidence>
<evidence type="ECO:0008006" key="9">
    <source>
        <dbReference type="Google" id="ProtNLM"/>
    </source>
</evidence>
<sequence length="426" mass="45355">MVTNSSARRTLFRHRDFRLLWMGDTVSVFGMQIVGFAMPLVAIQVLGAGEFQMGVLTALEMLAYLLIGLPAGAWVDRWRKKHVIVLGDLARATLLLTIPLAFVGGWLGMWQLYVVAFLTGCITVFFDVANQSYLPELVESEAISEGNSKLEASRSAALVSGPAVAGSLVRLIGSPLVIAVTAACMALSSLLVSRIRHQEQVSDVAARRPLATEIRKGLALVLDHPLLRRIVMCTGTLNFAGGGVNALFMLYALTVLGLSEVTVGMVFALAGAGGLVGALTAERFGRLVGEGRSIPLGALICAVASFGVPLAHVLPALPTLIVGWTAMAWGVVVYNIGQVSFRQRLCPKPLLGRMNASIRFLVLGPVPIGAFVGGVLGHQLGMLPTFVIFCALNLLAAVPVLFSPLISMRDLPRELDAYRTENGSRG</sequence>
<dbReference type="STRING" id="1184609.KILIM_035_00220"/>
<dbReference type="AlphaFoldDB" id="K6VJE5"/>
<evidence type="ECO:0000256" key="3">
    <source>
        <dbReference type="ARBA" id="ARBA00022692"/>
    </source>
</evidence>
<feature type="transmembrane region" description="Helical" evidence="6">
    <location>
        <begin position="386"/>
        <end position="406"/>
    </location>
</feature>
<dbReference type="InterPro" id="IPR011701">
    <property type="entry name" value="MFS"/>
</dbReference>
<keyword evidence="4 6" id="KW-1133">Transmembrane helix</keyword>
<feature type="transmembrane region" description="Helical" evidence="6">
    <location>
        <begin position="358"/>
        <end position="380"/>
    </location>
</feature>
<organism evidence="7 8">
    <name type="scientific">Kineosphaera limosa NBRC 100340</name>
    <dbReference type="NCBI Taxonomy" id="1184609"/>
    <lineage>
        <taxon>Bacteria</taxon>
        <taxon>Bacillati</taxon>
        <taxon>Actinomycetota</taxon>
        <taxon>Actinomycetes</taxon>
        <taxon>Micrococcales</taxon>
        <taxon>Dermatophilaceae</taxon>
        <taxon>Kineosphaera</taxon>
    </lineage>
</organism>
<dbReference type="OrthoDB" id="9815525at2"/>
<dbReference type="SUPFAM" id="SSF103473">
    <property type="entry name" value="MFS general substrate transporter"/>
    <property type="match status" value="1"/>
</dbReference>
<dbReference type="Pfam" id="PF07690">
    <property type="entry name" value="MFS_1"/>
    <property type="match status" value="1"/>
</dbReference>
<gene>
    <name evidence="7" type="ORF">KILIM_035_00220</name>
</gene>
<dbReference type="EMBL" id="BAHD01000035">
    <property type="protein sequence ID" value="GAB96333.1"/>
    <property type="molecule type" value="Genomic_DNA"/>
</dbReference>
<feature type="transmembrane region" description="Helical" evidence="6">
    <location>
        <begin position="293"/>
        <end position="311"/>
    </location>
</feature>
<evidence type="ECO:0000256" key="2">
    <source>
        <dbReference type="ARBA" id="ARBA00022475"/>
    </source>
</evidence>
<keyword evidence="8" id="KW-1185">Reference proteome</keyword>
<name>K6VJE5_9MICO</name>
<dbReference type="CDD" id="cd06173">
    <property type="entry name" value="MFS_MefA_like"/>
    <property type="match status" value="1"/>
</dbReference>
<evidence type="ECO:0000256" key="5">
    <source>
        <dbReference type="ARBA" id="ARBA00023136"/>
    </source>
</evidence>
<proteinExistence type="predicted"/>
<feature type="transmembrane region" description="Helical" evidence="6">
    <location>
        <begin position="53"/>
        <end position="75"/>
    </location>
</feature>
<comment type="caution">
    <text evidence="7">The sequence shown here is derived from an EMBL/GenBank/DDBJ whole genome shotgun (WGS) entry which is preliminary data.</text>
</comment>
<dbReference type="PANTHER" id="PTHR23513">
    <property type="entry name" value="INTEGRAL MEMBRANE EFFLUX PROTEIN-RELATED"/>
    <property type="match status" value="1"/>
</dbReference>
<dbReference type="InterPro" id="IPR036259">
    <property type="entry name" value="MFS_trans_sf"/>
</dbReference>
<keyword evidence="2" id="KW-1003">Cell membrane</keyword>
<feature type="transmembrane region" description="Helical" evidence="6">
    <location>
        <begin position="21"/>
        <end position="47"/>
    </location>
</feature>
<feature type="transmembrane region" description="Helical" evidence="6">
    <location>
        <begin position="237"/>
        <end position="256"/>
    </location>
</feature>